<evidence type="ECO:0000256" key="1">
    <source>
        <dbReference type="ARBA" id="ARBA00004613"/>
    </source>
</evidence>
<dbReference type="InterPro" id="IPR000867">
    <property type="entry name" value="IGFBP-like"/>
</dbReference>
<comment type="caution">
    <text evidence="7">The sequence shown here is derived from an EMBL/GenBank/DDBJ whole genome shotgun (WGS) entry which is preliminary data.</text>
</comment>
<gene>
    <name evidence="7" type="primary">CRIM1</name>
    <name evidence="7" type="ORF">AMEX_G761</name>
</gene>
<feature type="chain" id="PRO_5035771909" evidence="5">
    <location>
        <begin position="26"/>
        <end position="141"/>
    </location>
</feature>
<comment type="subcellular location">
    <subcellularLocation>
        <location evidence="1">Secreted</location>
    </subcellularLocation>
</comment>
<dbReference type="GO" id="GO:0005576">
    <property type="term" value="C:extracellular region"/>
    <property type="evidence" value="ECO:0007669"/>
    <property type="project" value="UniProtKB-SubCell"/>
</dbReference>
<evidence type="ECO:0000259" key="6">
    <source>
        <dbReference type="PROSITE" id="PS51323"/>
    </source>
</evidence>
<feature type="domain" description="IGFBP N-terminal" evidence="6">
    <location>
        <begin position="24"/>
        <end position="102"/>
    </location>
</feature>
<keyword evidence="3 5" id="KW-0732">Signal</keyword>
<reference evidence="7 8" key="1">
    <citation type="submission" date="2021-07" db="EMBL/GenBank/DDBJ databases">
        <authorList>
            <person name="Imarazene B."/>
            <person name="Zahm M."/>
            <person name="Klopp C."/>
            <person name="Cabau C."/>
            <person name="Beille S."/>
            <person name="Jouanno E."/>
            <person name="Castinel A."/>
            <person name="Lluch J."/>
            <person name="Gil L."/>
            <person name="Kuchtly C."/>
            <person name="Lopez Roques C."/>
            <person name="Donnadieu C."/>
            <person name="Parrinello H."/>
            <person name="Journot L."/>
            <person name="Du K."/>
            <person name="Schartl M."/>
            <person name="Retaux S."/>
            <person name="Guiguen Y."/>
        </authorList>
    </citation>
    <scope>NUCLEOTIDE SEQUENCE [LARGE SCALE GENOMIC DNA]</scope>
    <source>
        <strain evidence="7">Pach_M1</strain>
        <tissue evidence="7">Testis</tissue>
    </source>
</reference>
<dbReference type="Proteomes" id="UP000752171">
    <property type="component" value="Unassembled WGS sequence"/>
</dbReference>
<protein>
    <submittedName>
        <fullName evidence="7">Cysteine-rich motor neuron 1 protein-like</fullName>
    </submittedName>
</protein>
<keyword evidence="4" id="KW-1015">Disulfide bond</keyword>
<evidence type="ECO:0000256" key="5">
    <source>
        <dbReference type="SAM" id="SignalP"/>
    </source>
</evidence>
<dbReference type="GO" id="GO:0009966">
    <property type="term" value="P:regulation of signal transduction"/>
    <property type="evidence" value="ECO:0007669"/>
    <property type="project" value="TreeGrafter"/>
</dbReference>
<dbReference type="EMBL" id="JAICCE010000001">
    <property type="protein sequence ID" value="KAG9282146.1"/>
    <property type="molecule type" value="Genomic_DNA"/>
</dbReference>
<evidence type="ECO:0000313" key="8">
    <source>
        <dbReference type="Proteomes" id="UP000752171"/>
    </source>
</evidence>
<dbReference type="GO" id="GO:0001558">
    <property type="term" value="P:regulation of cell growth"/>
    <property type="evidence" value="ECO:0007669"/>
    <property type="project" value="InterPro"/>
</dbReference>
<evidence type="ECO:0000313" key="7">
    <source>
        <dbReference type="EMBL" id="KAG9282146.1"/>
    </source>
</evidence>
<dbReference type="Gene3D" id="4.10.40.20">
    <property type="match status" value="1"/>
</dbReference>
<feature type="signal peptide" evidence="5">
    <location>
        <begin position="1"/>
        <end position="25"/>
    </location>
</feature>
<keyword evidence="2" id="KW-0964">Secreted</keyword>
<organism evidence="7 8">
    <name type="scientific">Astyanax mexicanus</name>
    <name type="common">Blind cave fish</name>
    <name type="synonym">Astyanax fasciatus mexicanus</name>
    <dbReference type="NCBI Taxonomy" id="7994"/>
    <lineage>
        <taxon>Eukaryota</taxon>
        <taxon>Metazoa</taxon>
        <taxon>Chordata</taxon>
        <taxon>Craniata</taxon>
        <taxon>Vertebrata</taxon>
        <taxon>Euteleostomi</taxon>
        <taxon>Actinopterygii</taxon>
        <taxon>Neopterygii</taxon>
        <taxon>Teleostei</taxon>
        <taxon>Ostariophysi</taxon>
        <taxon>Characiformes</taxon>
        <taxon>Characoidei</taxon>
        <taxon>Acestrorhamphidae</taxon>
        <taxon>Acestrorhamphinae</taxon>
        <taxon>Astyanax</taxon>
    </lineage>
</organism>
<dbReference type="AlphaFoldDB" id="A0A8T2ML10"/>
<sequence length="141" mass="15744">MKHLKLTLVSQVLLLVVLVAEDSWALSCLPCYMAKCQESLQCPGGKLLEPCRCCHECAKQKDEICGGPFDDSGSLQQYILGCDEGLVCVLSGRFSLGVCKGLYEITTQVPTTTTSKNQRVQQEFIEWLKSKNLYELYSGRR</sequence>
<evidence type="ECO:0000256" key="4">
    <source>
        <dbReference type="ARBA" id="ARBA00023157"/>
    </source>
</evidence>
<dbReference type="InterPro" id="IPR011390">
    <property type="entry name" value="IGFBP_rP_mac25"/>
</dbReference>
<dbReference type="GO" id="GO:0005520">
    <property type="term" value="F:insulin-like growth factor binding"/>
    <property type="evidence" value="ECO:0007669"/>
    <property type="project" value="InterPro"/>
</dbReference>
<dbReference type="SUPFAM" id="SSF57184">
    <property type="entry name" value="Growth factor receptor domain"/>
    <property type="match status" value="1"/>
</dbReference>
<evidence type="ECO:0000256" key="3">
    <source>
        <dbReference type="ARBA" id="ARBA00022729"/>
    </source>
</evidence>
<evidence type="ECO:0000256" key="2">
    <source>
        <dbReference type="ARBA" id="ARBA00022525"/>
    </source>
</evidence>
<dbReference type="PANTHER" id="PTHR14186:SF20">
    <property type="entry name" value="CYSTEINE-RICH MOTOR NEURON 1 PROTEIN-LIKE"/>
    <property type="match status" value="1"/>
</dbReference>
<dbReference type="PROSITE" id="PS51323">
    <property type="entry name" value="IGFBP_N_2"/>
    <property type="match status" value="1"/>
</dbReference>
<proteinExistence type="predicted"/>
<accession>A0A8T2ML10</accession>
<dbReference type="PANTHER" id="PTHR14186">
    <property type="entry name" value="INSULIN-LIKE GROWTH FACTOR BINDING PROTEIN-RELATED"/>
    <property type="match status" value="1"/>
</dbReference>
<dbReference type="OrthoDB" id="5976811at2759"/>
<name>A0A8T2ML10_ASTMX</name>
<dbReference type="InterPro" id="IPR009030">
    <property type="entry name" value="Growth_fac_rcpt_cys_sf"/>
</dbReference>